<dbReference type="InterPro" id="IPR013449">
    <property type="entry name" value="Rhamnulokinase"/>
</dbReference>
<dbReference type="GO" id="GO:0004370">
    <property type="term" value="F:glycerol kinase activity"/>
    <property type="evidence" value="ECO:0007669"/>
    <property type="project" value="TreeGrafter"/>
</dbReference>
<dbReference type="GO" id="GO:0008993">
    <property type="term" value="F:rhamnulokinase activity"/>
    <property type="evidence" value="ECO:0007669"/>
    <property type="project" value="UniProtKB-EC"/>
</dbReference>
<keyword evidence="2 10" id="KW-0808">Transferase</keyword>
<comment type="similarity">
    <text evidence="1">Belongs to the FGGY kinase family.</text>
</comment>
<dbReference type="InterPro" id="IPR018484">
    <property type="entry name" value="FGGY_N"/>
</dbReference>
<dbReference type="Proteomes" id="UP000095662">
    <property type="component" value="Unassembled WGS sequence"/>
</dbReference>
<dbReference type="PANTHER" id="PTHR10196:SF93">
    <property type="entry name" value="L-RHAMNULOKINASE"/>
    <property type="match status" value="1"/>
</dbReference>
<dbReference type="InterPro" id="IPR018485">
    <property type="entry name" value="FGGY_C"/>
</dbReference>
<dbReference type="PIRSF" id="PIRSF000538">
    <property type="entry name" value="GlpK"/>
    <property type="match status" value="1"/>
</dbReference>
<dbReference type="InterPro" id="IPR000577">
    <property type="entry name" value="Carb_kinase_FGGY"/>
</dbReference>
<keyword evidence="6" id="KW-1015">Disulfide bond</keyword>
<evidence type="ECO:0000256" key="7">
    <source>
        <dbReference type="ARBA" id="ARBA00023308"/>
    </source>
</evidence>
<dbReference type="GO" id="GO:0006071">
    <property type="term" value="P:glycerol metabolic process"/>
    <property type="evidence" value="ECO:0007669"/>
    <property type="project" value="TreeGrafter"/>
</dbReference>
<feature type="domain" description="Carbohydrate kinase FGGY N-terminal" evidence="8">
    <location>
        <begin position="4"/>
        <end position="243"/>
    </location>
</feature>
<evidence type="ECO:0000256" key="4">
    <source>
        <dbReference type="ARBA" id="ARBA00022777"/>
    </source>
</evidence>
<dbReference type="Gene3D" id="3.30.420.40">
    <property type="match status" value="2"/>
</dbReference>
<dbReference type="PANTHER" id="PTHR10196">
    <property type="entry name" value="SUGAR KINASE"/>
    <property type="match status" value="1"/>
</dbReference>
<dbReference type="InterPro" id="IPR043129">
    <property type="entry name" value="ATPase_NBD"/>
</dbReference>
<organism evidence="10 11">
    <name type="scientific">[Eubacterium] siraeum</name>
    <dbReference type="NCBI Taxonomy" id="39492"/>
    <lineage>
        <taxon>Bacteria</taxon>
        <taxon>Bacillati</taxon>
        <taxon>Bacillota</taxon>
        <taxon>Clostridia</taxon>
        <taxon>Eubacteriales</taxon>
        <taxon>Oscillospiraceae</taxon>
        <taxon>Oscillospiraceae incertae sedis</taxon>
    </lineage>
</organism>
<evidence type="ECO:0000256" key="1">
    <source>
        <dbReference type="ARBA" id="ARBA00009156"/>
    </source>
</evidence>
<dbReference type="STRING" id="39492.ERS852540_02130"/>
<dbReference type="OrthoDB" id="9761504at2"/>
<evidence type="ECO:0000313" key="11">
    <source>
        <dbReference type="Proteomes" id="UP000095662"/>
    </source>
</evidence>
<dbReference type="CDD" id="cd07771">
    <property type="entry name" value="ASKHA_NBD_FGGY_RhaB-like"/>
    <property type="match status" value="1"/>
</dbReference>
<dbReference type="EMBL" id="CZBY01000020">
    <property type="protein sequence ID" value="CUQ90462.1"/>
    <property type="molecule type" value="Genomic_DNA"/>
</dbReference>
<dbReference type="Pfam" id="PF00370">
    <property type="entry name" value="FGGY_N"/>
    <property type="match status" value="1"/>
</dbReference>
<evidence type="ECO:0000259" key="8">
    <source>
        <dbReference type="Pfam" id="PF00370"/>
    </source>
</evidence>
<keyword evidence="4 10" id="KW-0418">Kinase</keyword>
<dbReference type="GO" id="GO:0005829">
    <property type="term" value="C:cytosol"/>
    <property type="evidence" value="ECO:0007669"/>
    <property type="project" value="TreeGrafter"/>
</dbReference>
<evidence type="ECO:0000256" key="2">
    <source>
        <dbReference type="ARBA" id="ARBA00022679"/>
    </source>
</evidence>
<dbReference type="SUPFAM" id="SSF53067">
    <property type="entry name" value="Actin-like ATPase domain"/>
    <property type="match status" value="2"/>
</dbReference>
<keyword evidence="3" id="KW-0547">Nucleotide-binding</keyword>
<dbReference type="GO" id="GO:0005524">
    <property type="term" value="F:ATP binding"/>
    <property type="evidence" value="ECO:0007669"/>
    <property type="project" value="UniProtKB-KW"/>
</dbReference>
<evidence type="ECO:0000256" key="3">
    <source>
        <dbReference type="ARBA" id="ARBA00022741"/>
    </source>
</evidence>
<dbReference type="Pfam" id="PF02782">
    <property type="entry name" value="FGGY_C"/>
    <property type="match status" value="1"/>
</dbReference>
<evidence type="ECO:0000259" key="9">
    <source>
        <dbReference type="Pfam" id="PF02782"/>
    </source>
</evidence>
<sequence length="487" mass="54667">MKNVLAIDFGASSGRAVIGSFDGTVIKLTEIHRFSNDPVILGKTMYWDFLRLFHEIKQSLIKSKEYGEIDSIAIDTWGVDFGLIDKSGRLLENPVHYRDSRTAGTLDYSKRFIDHNRLYEKTGIQIMEINTAFQLLSIIRDRSELLDRADKMLMTPDLFAYYLGAKPVAEMSIASTTQLFDANTKTWSEECCERLKIKHSLLPEIAAGGTVVGTLSDEICKELDIKPAKIIAACGHDTQSAMVAVPASEKDFAFLSCGTWSLLGTELDAPVINEKSAKLNVSNETGYGAKTSFLKNIIGLWLIQESRRQWIREGRQYSFAELEDMARKAEPFRCFIDVDAPEFTPAGNIPERIKEYCKKTGQYVPENDSEVMRCIYESLAMKYRTAVNELEDCTNKKFSKLYMVGGGTKDKFLSELTADSLGIEVSSGPVEATSYGNIAIQLIADGEIRDIETARKIIAASEKLCTFAPENTAEWNKYYKIYLEKVK</sequence>
<keyword evidence="5" id="KW-0067">ATP-binding</keyword>
<dbReference type="EC" id="2.7.1.5" evidence="10"/>
<dbReference type="AlphaFoldDB" id="A0A174ZWN0"/>
<evidence type="ECO:0000256" key="6">
    <source>
        <dbReference type="ARBA" id="ARBA00023157"/>
    </source>
</evidence>
<protein>
    <submittedName>
        <fullName evidence="10">Rhamnulokinase</fullName>
        <ecNumber evidence="10">2.7.1.5</ecNumber>
    </submittedName>
</protein>
<evidence type="ECO:0000313" key="10">
    <source>
        <dbReference type="EMBL" id="CUQ90462.1"/>
    </source>
</evidence>
<accession>A0A174ZWN0</accession>
<dbReference type="GO" id="GO:0019301">
    <property type="term" value="P:rhamnose catabolic process"/>
    <property type="evidence" value="ECO:0007669"/>
    <property type="project" value="InterPro"/>
</dbReference>
<proteinExistence type="inferred from homology"/>
<gene>
    <name evidence="10" type="primary">rhaB</name>
    <name evidence="10" type="ORF">ERS852540_02130</name>
</gene>
<reference evidence="10 11" key="1">
    <citation type="submission" date="2015-09" db="EMBL/GenBank/DDBJ databases">
        <authorList>
            <consortium name="Pathogen Informatics"/>
        </authorList>
    </citation>
    <scope>NUCLEOTIDE SEQUENCE [LARGE SCALE GENOMIC DNA]</scope>
    <source>
        <strain evidence="10 11">2789STDY5834928</strain>
    </source>
</reference>
<feature type="domain" description="Carbohydrate kinase FGGY C-terminal" evidence="9">
    <location>
        <begin position="254"/>
        <end position="444"/>
    </location>
</feature>
<keyword evidence="7" id="KW-0684">Rhamnose metabolism</keyword>
<evidence type="ECO:0000256" key="5">
    <source>
        <dbReference type="ARBA" id="ARBA00022840"/>
    </source>
</evidence>
<name>A0A174ZWN0_9FIRM</name>